<evidence type="ECO:0000313" key="1">
    <source>
        <dbReference type="EMBL" id="GAA5226798.1"/>
    </source>
</evidence>
<dbReference type="CDD" id="cd00377">
    <property type="entry name" value="ICL_PEPM"/>
    <property type="match status" value="1"/>
</dbReference>
<dbReference type="PANTHER" id="PTHR42905:SF16">
    <property type="entry name" value="CARBOXYPHOSPHONOENOLPYRUVATE PHOSPHONOMUTASE-LIKE PROTEIN (AFU_ORTHOLOGUE AFUA_5G07230)"/>
    <property type="match status" value="1"/>
</dbReference>
<dbReference type="Gene3D" id="3.20.20.60">
    <property type="entry name" value="Phosphoenolpyruvate-binding domains"/>
    <property type="match status" value="1"/>
</dbReference>
<proteinExistence type="predicted"/>
<protein>
    <submittedName>
        <fullName evidence="1">Isocitrate lyase/phosphoenolpyruvate mutase family protein</fullName>
    </submittedName>
</protein>
<sequence length="261" mass="27538">MTTFRELHDAKEPFFLPNAWDVGSALAFVAEGFGAVGTSSFGVAAAAGWPDGGRASKAATKALLQQLSRLPVHITADIEDGYADDAEDVASFVAELAEMGVAGINIEDSRLGHLVAPTVAAAKIICVKRRTPEIFVNARVDNLWFSEEATVDAVVERARIYAEAGADGIFVPGIADPEHIARLTAGVDLPVNVLAHPTLTVPELGGLGVRRVSSGSLPYRCSVDAAVRAATNLRDGHSTPVATGYWAMQSRLAEYRQEPSG</sequence>
<dbReference type="GO" id="GO:0016829">
    <property type="term" value="F:lyase activity"/>
    <property type="evidence" value="ECO:0007669"/>
    <property type="project" value="UniProtKB-KW"/>
</dbReference>
<name>A0ABP9TM05_9MICC</name>
<dbReference type="Pfam" id="PF13714">
    <property type="entry name" value="PEP_mutase"/>
    <property type="match status" value="1"/>
</dbReference>
<keyword evidence="2" id="KW-1185">Reference proteome</keyword>
<dbReference type="SUPFAM" id="SSF51621">
    <property type="entry name" value="Phosphoenolpyruvate/pyruvate domain"/>
    <property type="match status" value="1"/>
</dbReference>
<keyword evidence="1" id="KW-0456">Lyase</keyword>
<comment type="caution">
    <text evidence="1">The sequence shown here is derived from an EMBL/GenBank/DDBJ whole genome shotgun (WGS) entry which is preliminary data.</text>
</comment>
<dbReference type="RefSeq" id="WP_210100802.1">
    <property type="nucleotide sequence ID" value="NZ_BAABLK010000023.1"/>
</dbReference>
<dbReference type="Proteomes" id="UP001501257">
    <property type="component" value="Unassembled WGS sequence"/>
</dbReference>
<accession>A0ABP9TM05</accession>
<dbReference type="PANTHER" id="PTHR42905">
    <property type="entry name" value="PHOSPHOENOLPYRUVATE CARBOXYLASE"/>
    <property type="match status" value="1"/>
</dbReference>
<reference evidence="2" key="1">
    <citation type="journal article" date="2019" name="Int. J. Syst. Evol. Microbiol.">
        <title>The Global Catalogue of Microorganisms (GCM) 10K type strain sequencing project: providing services to taxonomists for standard genome sequencing and annotation.</title>
        <authorList>
            <consortium name="The Broad Institute Genomics Platform"/>
            <consortium name="The Broad Institute Genome Sequencing Center for Infectious Disease"/>
            <person name="Wu L."/>
            <person name="Ma J."/>
        </authorList>
    </citation>
    <scope>NUCLEOTIDE SEQUENCE [LARGE SCALE GENOMIC DNA]</scope>
    <source>
        <strain evidence="2">JCM 18952</strain>
    </source>
</reference>
<evidence type="ECO:0000313" key="2">
    <source>
        <dbReference type="Proteomes" id="UP001501257"/>
    </source>
</evidence>
<dbReference type="InterPro" id="IPR015813">
    <property type="entry name" value="Pyrv/PenolPyrv_kinase-like_dom"/>
</dbReference>
<gene>
    <name evidence="1" type="ORF">GCM10025778_13310</name>
</gene>
<dbReference type="InterPro" id="IPR039556">
    <property type="entry name" value="ICL/PEPM"/>
</dbReference>
<organism evidence="1 2">
    <name type="scientific">Paeniglutamicibacter antarcticus</name>
    <dbReference type="NCBI Taxonomy" id="494023"/>
    <lineage>
        <taxon>Bacteria</taxon>
        <taxon>Bacillati</taxon>
        <taxon>Actinomycetota</taxon>
        <taxon>Actinomycetes</taxon>
        <taxon>Micrococcales</taxon>
        <taxon>Micrococcaceae</taxon>
        <taxon>Paeniglutamicibacter</taxon>
    </lineage>
</organism>
<dbReference type="InterPro" id="IPR040442">
    <property type="entry name" value="Pyrv_kinase-like_dom_sf"/>
</dbReference>
<dbReference type="EMBL" id="BAABLK010000023">
    <property type="protein sequence ID" value="GAA5226798.1"/>
    <property type="molecule type" value="Genomic_DNA"/>
</dbReference>